<dbReference type="Proteomes" id="UP000001038">
    <property type="component" value="Chromosome 3"/>
</dbReference>
<dbReference type="InParanoid" id="H2M1K0"/>
<reference evidence="4" key="3">
    <citation type="submission" date="2025-09" db="UniProtKB">
        <authorList>
            <consortium name="Ensembl"/>
        </authorList>
    </citation>
    <scope>IDENTIFICATION</scope>
    <source>
        <strain evidence="4">Hd-rR</strain>
    </source>
</reference>
<reference evidence="4 5" key="1">
    <citation type="journal article" date="2007" name="Nature">
        <title>The medaka draft genome and insights into vertebrate genome evolution.</title>
        <authorList>
            <person name="Kasahara M."/>
            <person name="Naruse K."/>
            <person name="Sasaki S."/>
            <person name="Nakatani Y."/>
            <person name="Qu W."/>
            <person name="Ahsan B."/>
            <person name="Yamada T."/>
            <person name="Nagayasu Y."/>
            <person name="Doi K."/>
            <person name="Kasai Y."/>
            <person name="Jindo T."/>
            <person name="Kobayashi D."/>
            <person name="Shimada A."/>
            <person name="Toyoda A."/>
            <person name="Kuroki Y."/>
            <person name="Fujiyama A."/>
            <person name="Sasaki T."/>
            <person name="Shimizu A."/>
            <person name="Asakawa S."/>
            <person name="Shimizu N."/>
            <person name="Hashimoto S."/>
            <person name="Yang J."/>
            <person name="Lee Y."/>
            <person name="Matsushima K."/>
            <person name="Sugano S."/>
            <person name="Sakaizumi M."/>
            <person name="Narita T."/>
            <person name="Ohishi K."/>
            <person name="Haga S."/>
            <person name="Ohta F."/>
            <person name="Nomoto H."/>
            <person name="Nogata K."/>
            <person name="Morishita T."/>
            <person name="Endo T."/>
            <person name="Shin-I T."/>
            <person name="Takeda H."/>
            <person name="Morishita S."/>
            <person name="Kohara Y."/>
        </authorList>
    </citation>
    <scope>NUCLEOTIDE SEQUENCE [LARGE SCALE GENOMIC DNA]</scope>
    <source>
        <strain evidence="4 5">Hd-rR</strain>
    </source>
</reference>
<dbReference type="Gene3D" id="1.10.10.10">
    <property type="entry name" value="Winged helix-like DNA-binding domain superfamily/Winged helix DNA-binding domain"/>
    <property type="match status" value="1"/>
</dbReference>
<dbReference type="STRING" id="8090.ENSORLP00000012283"/>
<dbReference type="InterPro" id="IPR036390">
    <property type="entry name" value="WH_DNA-bd_sf"/>
</dbReference>
<evidence type="ECO:0000259" key="3">
    <source>
        <dbReference type="PROSITE" id="PS50186"/>
    </source>
</evidence>
<name>H2M1K0_ORYLA</name>
<gene>
    <name evidence="4" type="primary">DEPDC7</name>
    <name evidence="4" type="synonym">depdc7a</name>
</gene>
<dbReference type="PANTHER" id="PTHR16206">
    <property type="entry name" value="DEP DOMAIN-CONTAINING"/>
    <property type="match status" value="1"/>
</dbReference>
<dbReference type="InterPro" id="IPR036388">
    <property type="entry name" value="WH-like_DNA-bd_sf"/>
</dbReference>
<evidence type="ECO:0000256" key="2">
    <source>
        <dbReference type="ARBA" id="ARBA00040225"/>
    </source>
</evidence>
<evidence type="ECO:0000256" key="1">
    <source>
        <dbReference type="ARBA" id="ARBA00037970"/>
    </source>
</evidence>
<dbReference type="Bgee" id="ENSORLG00000009791">
    <property type="expression patterns" value="Expressed in animal zygote and 9 other cell types or tissues"/>
</dbReference>
<sequence length="533" mass="60605">SLFPPDLYLTFLFTRQSLIVSSFLTSEQNMAGKPFRATFIWTSIISNLHTQVEVKQRRHNLKSYQDCFLGSEAVNVVLAHISSNRFFGDETVPRFKAVRLCQALMDSKVFEPVGVKVFKKDKKKAVFEDSSHSLYRFLGAATTSPPTLTNTNCNATIETSYDPSPMDQIRSYTPHFPVKELKSTEDRLGTLSLSSPLTPRMINLGLSEERLHELWHQQAITRLLQLIELPLLEDLLEGQDVSKLHLSSEDGEPDLLYASSYLDREVLKAFSEAHSDEWMLSAVDCLEFLPGKLVVEVSRGLAASAGDLHCCKRLLYQVLSRYYSRLQQPPLLSNHIFDIHSGISELLVNGKFERALEALQLSIKLQDARSREELWRLLKFMATAAKPQEVKIYKEAENRMAVKRSFSSAIVYSRKFSRGKAGLMVLFMMDNHRDLFKTPITLQKAVNERIINIMNGKDPDTITGVQLHAKTFSDNAGKTTKEELLSLMQVIYEKPTLSSKDKTRLLGQFYKAHPQVFIQYFGNKLSSINMMLC</sequence>
<organism evidence="4 5">
    <name type="scientific">Oryzias latipes</name>
    <name type="common">Japanese rice fish</name>
    <name type="synonym">Japanese killifish</name>
    <dbReference type="NCBI Taxonomy" id="8090"/>
    <lineage>
        <taxon>Eukaryota</taxon>
        <taxon>Metazoa</taxon>
        <taxon>Chordata</taxon>
        <taxon>Craniata</taxon>
        <taxon>Vertebrata</taxon>
        <taxon>Euteleostomi</taxon>
        <taxon>Actinopterygii</taxon>
        <taxon>Neopterygii</taxon>
        <taxon>Teleostei</taxon>
        <taxon>Neoteleostei</taxon>
        <taxon>Acanthomorphata</taxon>
        <taxon>Ovalentaria</taxon>
        <taxon>Atherinomorphae</taxon>
        <taxon>Beloniformes</taxon>
        <taxon>Adrianichthyidae</taxon>
        <taxon>Oryziinae</taxon>
        <taxon>Oryzias</taxon>
    </lineage>
</organism>
<reference evidence="4" key="2">
    <citation type="submission" date="2025-08" db="UniProtKB">
        <authorList>
            <consortium name="Ensembl"/>
        </authorList>
    </citation>
    <scope>IDENTIFICATION</scope>
    <source>
        <strain evidence="4">Hd-rR</strain>
    </source>
</reference>
<dbReference type="InterPro" id="IPR000591">
    <property type="entry name" value="DEP_dom"/>
</dbReference>
<accession>H2M1K0</accession>
<dbReference type="CDD" id="cd04405">
    <property type="entry name" value="RhoGAP_BRCC3-like"/>
    <property type="match status" value="1"/>
</dbReference>
<dbReference type="Ensembl" id="ENSORLT00000012284.2">
    <property type="protein sequence ID" value="ENSORLP00000012283.2"/>
    <property type="gene ID" value="ENSORLG00000009791.2"/>
</dbReference>
<feature type="domain" description="DEP" evidence="3">
    <location>
        <begin position="48"/>
        <end position="139"/>
    </location>
</feature>
<dbReference type="GO" id="GO:0035556">
    <property type="term" value="P:intracellular signal transduction"/>
    <property type="evidence" value="ECO:0007669"/>
    <property type="project" value="InterPro"/>
</dbReference>
<dbReference type="PROSITE" id="PS50186">
    <property type="entry name" value="DEP"/>
    <property type="match status" value="1"/>
</dbReference>
<keyword evidence="5" id="KW-1185">Reference proteome</keyword>
<dbReference type="eggNOG" id="ENOG502QW4D">
    <property type="taxonomic scope" value="Eukaryota"/>
</dbReference>
<dbReference type="SUPFAM" id="SSF46785">
    <property type="entry name" value="Winged helix' DNA-binding domain"/>
    <property type="match status" value="1"/>
</dbReference>
<comment type="similarity">
    <text evidence="1">Belongs to the DEPDC7 family.</text>
</comment>
<dbReference type="SMART" id="SM00049">
    <property type="entry name" value="DEP"/>
    <property type="match status" value="1"/>
</dbReference>
<dbReference type="GeneTree" id="ENSGT00950000182976"/>
<dbReference type="FunCoup" id="H2M1K0">
    <property type="interactions" value="896"/>
</dbReference>
<dbReference type="Pfam" id="PF00610">
    <property type="entry name" value="DEP"/>
    <property type="match status" value="1"/>
</dbReference>
<dbReference type="AlphaFoldDB" id="H2M1K0"/>
<dbReference type="PANTHER" id="PTHR16206:SF9">
    <property type="entry name" value="DEP DOMAIN-CONTAINING PROTEIN 7"/>
    <property type="match status" value="1"/>
</dbReference>
<evidence type="ECO:0000313" key="5">
    <source>
        <dbReference type="Proteomes" id="UP000001038"/>
    </source>
</evidence>
<dbReference type="HOGENOM" id="CLU_033776_1_0_1"/>
<protein>
    <recommendedName>
        <fullName evidence="2">DEP domain-containing protein 7</fullName>
    </recommendedName>
</protein>
<evidence type="ECO:0000313" key="4">
    <source>
        <dbReference type="Ensembl" id="ENSORLP00000012283.2"/>
    </source>
</evidence>
<proteinExistence type="inferred from homology"/>